<gene>
    <name evidence="2" type="primary">WBGene00273854</name>
</gene>
<keyword evidence="3" id="KW-1185">Reference proteome</keyword>
<reference evidence="3" key="1">
    <citation type="journal article" date="2008" name="Nat. Genet.">
        <title>The Pristionchus pacificus genome provides a unique perspective on nematode lifestyle and parasitism.</title>
        <authorList>
            <person name="Dieterich C."/>
            <person name="Clifton S.W."/>
            <person name="Schuster L.N."/>
            <person name="Chinwalla A."/>
            <person name="Delehaunty K."/>
            <person name="Dinkelacker I."/>
            <person name="Fulton L."/>
            <person name="Fulton R."/>
            <person name="Godfrey J."/>
            <person name="Minx P."/>
            <person name="Mitreva M."/>
            <person name="Roeseler W."/>
            <person name="Tian H."/>
            <person name="Witte H."/>
            <person name="Yang S.P."/>
            <person name="Wilson R.K."/>
            <person name="Sommer R.J."/>
        </authorList>
    </citation>
    <scope>NUCLEOTIDE SEQUENCE [LARGE SCALE GENOMIC DNA]</scope>
    <source>
        <strain evidence="3">PS312</strain>
    </source>
</reference>
<proteinExistence type="predicted"/>
<feature type="signal peptide" evidence="1">
    <location>
        <begin position="1"/>
        <end position="17"/>
    </location>
</feature>
<accession>A0A8R1YU52</accession>
<feature type="chain" id="PRO_5035834239" description="NAD(P)H-hydrate epimerase" evidence="1">
    <location>
        <begin position="18"/>
        <end position="168"/>
    </location>
</feature>
<dbReference type="AlphaFoldDB" id="A0A8R1YU52"/>
<keyword evidence="1" id="KW-0732">Signal</keyword>
<name>A0A8R1YU52_PRIPA</name>
<evidence type="ECO:0000256" key="1">
    <source>
        <dbReference type="SAM" id="SignalP"/>
    </source>
</evidence>
<protein>
    <recommendedName>
        <fullName evidence="4">NAD(P)H-hydrate epimerase</fullName>
    </recommendedName>
</protein>
<evidence type="ECO:0008006" key="4">
    <source>
        <dbReference type="Google" id="ProtNLM"/>
    </source>
</evidence>
<evidence type="ECO:0000313" key="3">
    <source>
        <dbReference type="Proteomes" id="UP000005239"/>
    </source>
</evidence>
<dbReference type="EnsemblMetazoa" id="PPA35485.1">
    <property type="protein sequence ID" value="PPA35485.1"/>
    <property type="gene ID" value="WBGene00273854"/>
</dbReference>
<sequence length="168" mass="19621">MRFSITILAVFLGFTQSNIIEEGLEFTLNIPTSRVFKRVDYFVRHKLTNQPSVKYLKDKKAAFLKSNMNREEFADDVMRKCGSISKQWSIDEGVLNENTKLTPEFDEDLRKLFQMRKCGSITHKWDMDASYEAAEEAMKTADFDEAFRNIHIDGQTKEKKFKTINTEL</sequence>
<organism evidence="2 3">
    <name type="scientific">Pristionchus pacificus</name>
    <name type="common">Parasitic nematode worm</name>
    <dbReference type="NCBI Taxonomy" id="54126"/>
    <lineage>
        <taxon>Eukaryota</taxon>
        <taxon>Metazoa</taxon>
        <taxon>Ecdysozoa</taxon>
        <taxon>Nematoda</taxon>
        <taxon>Chromadorea</taxon>
        <taxon>Rhabditida</taxon>
        <taxon>Rhabditina</taxon>
        <taxon>Diplogasteromorpha</taxon>
        <taxon>Diplogasteroidea</taxon>
        <taxon>Neodiplogasteridae</taxon>
        <taxon>Pristionchus</taxon>
    </lineage>
</organism>
<evidence type="ECO:0000313" key="2">
    <source>
        <dbReference type="EnsemblMetazoa" id="PPA35485.1"/>
    </source>
</evidence>
<reference evidence="2" key="2">
    <citation type="submission" date="2022-06" db="UniProtKB">
        <authorList>
            <consortium name="EnsemblMetazoa"/>
        </authorList>
    </citation>
    <scope>IDENTIFICATION</scope>
    <source>
        <strain evidence="2">PS312</strain>
    </source>
</reference>
<dbReference type="Proteomes" id="UP000005239">
    <property type="component" value="Unassembled WGS sequence"/>
</dbReference>